<accession>A0A6A1WGP5</accession>
<evidence type="ECO:0000313" key="8">
    <source>
        <dbReference type="EMBL" id="KAB1224428.1"/>
    </source>
</evidence>
<organism evidence="9 10">
    <name type="scientific">Morella rubra</name>
    <name type="common">Chinese bayberry</name>
    <dbReference type="NCBI Taxonomy" id="262757"/>
    <lineage>
        <taxon>Eukaryota</taxon>
        <taxon>Viridiplantae</taxon>
        <taxon>Streptophyta</taxon>
        <taxon>Embryophyta</taxon>
        <taxon>Tracheophyta</taxon>
        <taxon>Spermatophyta</taxon>
        <taxon>Magnoliopsida</taxon>
        <taxon>eudicotyledons</taxon>
        <taxon>Gunneridae</taxon>
        <taxon>Pentapetalae</taxon>
        <taxon>rosids</taxon>
        <taxon>fabids</taxon>
        <taxon>Fagales</taxon>
        <taxon>Myricaceae</taxon>
        <taxon>Morella</taxon>
    </lineage>
</organism>
<name>A0A6A1WGP5_9ROSI</name>
<evidence type="ECO:0000256" key="1">
    <source>
        <dbReference type="ARBA" id="ARBA00004323"/>
    </source>
</evidence>
<keyword evidence="4" id="KW-0735">Signal-anchor</keyword>
<dbReference type="OrthoDB" id="1924787at2759"/>
<protein>
    <recommendedName>
        <fullName evidence="7">Exostosin GT47 domain-containing protein</fullName>
    </recommendedName>
</protein>
<proteinExistence type="inferred from homology"/>
<dbReference type="Pfam" id="PF03016">
    <property type="entry name" value="Exostosin_GT47"/>
    <property type="match status" value="1"/>
</dbReference>
<evidence type="ECO:0000256" key="5">
    <source>
        <dbReference type="ARBA" id="ARBA00023034"/>
    </source>
</evidence>
<dbReference type="EMBL" id="RXIC02000020">
    <property type="protein sequence ID" value="KAB1224428.1"/>
    <property type="molecule type" value="Genomic_DNA"/>
</dbReference>
<sequence>MGTVVAFLAVSQGFALTIWKTIPLSPASKGSIPKVAHNVTVLNNSPPNRPFAVNIVEGKDTYASDSHKEAGYENETKETDKQDKLASDYIPNSHKEVKVEKDYPQAITNLTLGGVQNHVGILPFVSEGISSKGLGNFCADSRTLFFADNNISTAANVEPTTKMQPKHKKTRPMQTVSITQMSSLLQKSHVSSWSTRSRWSSVQDRELLSAKLEISNAPIVMNSPGLHASVFRNASKFRRSYELMEQKLKVYIYREGEKPIFHQPLLRGIYASEGWFMKLIEANKRFVVRDPRKAHLFYLPFSSQMLRMNFMGSKKVQEKYLKNYVELIASKYRFWNRTGGADHFLVACHDWASRVTRQHMRNCIRSLCNANVAKDFKIGKDTTLPVTYIRSGEDPLKDLGGKPPSQRCILAFFAGSMHGYVRPLLLEYWENKVPNMKIFGPMPRDIEGKRKYREYMKDSKYCICARGYEVHTPRVVESIFYGCVPVIILDNYVPPFFEVLNWEALSVFVLEKDIPNLRNILLSIPEEKYLSMQLRVKMVQKHFLWHKKPVKYDIFHMVLHSIWYNRVHQMKST</sequence>
<feature type="domain" description="Exostosin GT47" evidence="7">
    <location>
        <begin position="245"/>
        <end position="522"/>
    </location>
</feature>
<dbReference type="PANTHER" id="PTHR11062:SF77">
    <property type="entry name" value="GLYCOSYLTRANSFERASE FAMILY EXOSTOSIN PROTEIN"/>
    <property type="match status" value="1"/>
</dbReference>
<gene>
    <name evidence="8" type="ORF">CJ030_MR2G016317</name>
    <name evidence="9" type="ORF">CJ030_MR2G016324</name>
</gene>
<keyword evidence="6" id="KW-0732">Signal</keyword>
<evidence type="ECO:0000256" key="3">
    <source>
        <dbReference type="ARBA" id="ARBA00022676"/>
    </source>
</evidence>
<keyword evidence="4" id="KW-0812">Transmembrane</keyword>
<comment type="similarity">
    <text evidence="2">Belongs to the glycosyltransferase 47 family.</text>
</comment>
<evidence type="ECO:0000259" key="7">
    <source>
        <dbReference type="Pfam" id="PF03016"/>
    </source>
</evidence>
<dbReference type="Proteomes" id="UP000516437">
    <property type="component" value="Chromosome 2"/>
</dbReference>
<dbReference type="GO" id="GO:0016757">
    <property type="term" value="F:glycosyltransferase activity"/>
    <property type="evidence" value="ECO:0007669"/>
    <property type="project" value="UniProtKB-KW"/>
</dbReference>
<reference evidence="9" key="3">
    <citation type="submission" date="2019-09" db="EMBL/GenBank/DDBJ databases">
        <authorList>
            <person name="Gao Z."/>
        </authorList>
    </citation>
    <scope>NUCLEOTIDE SEQUENCE</scope>
    <source>
        <tissue evidence="9">Leaves</tissue>
    </source>
</reference>
<reference evidence="9" key="1">
    <citation type="submission" date="2018-07" db="EMBL/GenBank/DDBJ databases">
        <authorList>
            <person name="Gao Z.-S."/>
            <person name="Jia H.-M."/>
            <person name="Jia H.-J."/>
            <person name="Cai Q.-L."/>
            <person name="Wang Y."/>
            <person name="Zhao H.-B."/>
        </authorList>
    </citation>
    <scope>NUCLEOTIDE SEQUENCE</scope>
    <source>
        <tissue evidence="9">Leaves</tissue>
    </source>
</reference>
<comment type="caution">
    <text evidence="9">The sequence shown here is derived from an EMBL/GenBank/DDBJ whole genome shotgun (WGS) entry which is preliminary data.</text>
</comment>
<dbReference type="GO" id="GO:0000139">
    <property type="term" value="C:Golgi membrane"/>
    <property type="evidence" value="ECO:0007669"/>
    <property type="project" value="UniProtKB-SubCell"/>
</dbReference>
<evidence type="ECO:0000313" key="10">
    <source>
        <dbReference type="Proteomes" id="UP000516437"/>
    </source>
</evidence>
<dbReference type="EMBL" id="RXIC02000020">
    <property type="protein sequence ID" value="KAB1224435.1"/>
    <property type="molecule type" value="Genomic_DNA"/>
</dbReference>
<evidence type="ECO:0000256" key="2">
    <source>
        <dbReference type="ARBA" id="ARBA00010271"/>
    </source>
</evidence>
<dbReference type="AlphaFoldDB" id="A0A6A1WGP5"/>
<evidence type="ECO:0000313" key="9">
    <source>
        <dbReference type="EMBL" id="KAB1224435.1"/>
    </source>
</evidence>
<keyword evidence="10" id="KW-1185">Reference proteome</keyword>
<keyword evidence="3" id="KW-0328">Glycosyltransferase</keyword>
<reference evidence="9 10" key="2">
    <citation type="journal article" date="2019" name="Plant Biotechnol. J.">
        <title>The red bayberry genome and genetic basis of sex determination.</title>
        <authorList>
            <person name="Jia H.M."/>
            <person name="Jia H.J."/>
            <person name="Cai Q.L."/>
            <person name="Wang Y."/>
            <person name="Zhao H.B."/>
            <person name="Yang W.F."/>
            <person name="Wang G.Y."/>
            <person name="Li Y.H."/>
            <person name="Zhan D.L."/>
            <person name="Shen Y.T."/>
            <person name="Niu Q.F."/>
            <person name="Chang L."/>
            <person name="Qiu J."/>
            <person name="Zhao L."/>
            <person name="Xie H.B."/>
            <person name="Fu W.Y."/>
            <person name="Jin J."/>
            <person name="Li X.W."/>
            <person name="Jiao Y."/>
            <person name="Zhou C.C."/>
            <person name="Tu T."/>
            <person name="Chai C.Y."/>
            <person name="Gao J.L."/>
            <person name="Fan L.J."/>
            <person name="van de Weg E."/>
            <person name="Wang J.Y."/>
            <person name="Gao Z.S."/>
        </authorList>
    </citation>
    <scope>NUCLEOTIDE SEQUENCE [LARGE SCALE GENOMIC DNA]</scope>
    <source>
        <tissue evidence="9">Leaves</tissue>
    </source>
</reference>
<keyword evidence="5" id="KW-0333">Golgi apparatus</keyword>
<evidence type="ECO:0000256" key="4">
    <source>
        <dbReference type="ARBA" id="ARBA00022968"/>
    </source>
</evidence>
<dbReference type="InterPro" id="IPR004263">
    <property type="entry name" value="Exostosin"/>
</dbReference>
<keyword evidence="3" id="KW-0808">Transferase</keyword>
<evidence type="ECO:0000256" key="6">
    <source>
        <dbReference type="SAM" id="SignalP"/>
    </source>
</evidence>
<comment type="subcellular location">
    <subcellularLocation>
        <location evidence="1">Golgi apparatus membrane</location>
        <topology evidence="1">Single-pass type II membrane protein</topology>
    </subcellularLocation>
</comment>
<dbReference type="InterPro" id="IPR040911">
    <property type="entry name" value="Exostosin_GT47"/>
</dbReference>
<feature type="chain" id="PRO_5035382593" description="Exostosin GT47 domain-containing protein" evidence="6">
    <location>
        <begin position="16"/>
        <end position="573"/>
    </location>
</feature>
<feature type="signal peptide" evidence="6">
    <location>
        <begin position="1"/>
        <end position="15"/>
    </location>
</feature>
<dbReference type="PANTHER" id="PTHR11062">
    <property type="entry name" value="EXOSTOSIN HEPARAN SULFATE GLYCOSYLTRANSFERASE -RELATED"/>
    <property type="match status" value="1"/>
</dbReference>